<sequence>MKRLLLRSRLAGGDHGLPFFRGGYPSARFDVDYSNLAGDISRISLVLPSLELSWSSATKEQLIQNAAGKRLSAMAMELEFFPNPLRTHCLIDFDINTVIVNL</sequence>
<evidence type="ECO:0000313" key="2">
    <source>
        <dbReference type="Proteomes" id="UP000325313"/>
    </source>
</evidence>
<organism evidence="1 2">
    <name type="scientific">Puccinia graminis f. sp. tritici</name>
    <dbReference type="NCBI Taxonomy" id="56615"/>
    <lineage>
        <taxon>Eukaryota</taxon>
        <taxon>Fungi</taxon>
        <taxon>Dikarya</taxon>
        <taxon>Basidiomycota</taxon>
        <taxon>Pucciniomycotina</taxon>
        <taxon>Pucciniomycetes</taxon>
        <taxon>Pucciniales</taxon>
        <taxon>Pucciniaceae</taxon>
        <taxon>Puccinia</taxon>
    </lineage>
</organism>
<reference evidence="1 2" key="1">
    <citation type="submission" date="2019-05" db="EMBL/GenBank/DDBJ databases">
        <title>Emergence of the Ug99 lineage of the wheat stem rust pathogen through somatic hybridization.</title>
        <authorList>
            <person name="Li F."/>
            <person name="Upadhyaya N.M."/>
            <person name="Sperschneider J."/>
            <person name="Matny O."/>
            <person name="Nguyen-Phuc H."/>
            <person name="Mago R."/>
            <person name="Raley C."/>
            <person name="Miller M.E."/>
            <person name="Silverstein K.A.T."/>
            <person name="Henningsen E."/>
            <person name="Hirsch C.D."/>
            <person name="Visser B."/>
            <person name="Pretorius Z.A."/>
            <person name="Steffenson B.J."/>
            <person name="Schwessinger B."/>
            <person name="Dodds P.N."/>
            <person name="Figueroa M."/>
        </authorList>
    </citation>
    <scope>NUCLEOTIDE SEQUENCE [LARGE SCALE GENOMIC DNA]</scope>
    <source>
        <strain evidence="1 2">Ug99</strain>
    </source>
</reference>
<dbReference type="EMBL" id="VDEP01000505">
    <property type="protein sequence ID" value="KAA1068709.1"/>
    <property type="molecule type" value="Genomic_DNA"/>
</dbReference>
<name>A0A5B0LXF5_PUCGR</name>
<evidence type="ECO:0000313" key="1">
    <source>
        <dbReference type="EMBL" id="KAA1068709.1"/>
    </source>
</evidence>
<accession>A0A5B0LXF5</accession>
<protein>
    <submittedName>
        <fullName evidence="1">Uncharacterized protein</fullName>
    </submittedName>
</protein>
<gene>
    <name evidence="1" type="ORF">PGTUg99_036496</name>
</gene>
<dbReference type="Proteomes" id="UP000325313">
    <property type="component" value="Unassembled WGS sequence"/>
</dbReference>
<comment type="caution">
    <text evidence="1">The sequence shown here is derived from an EMBL/GenBank/DDBJ whole genome shotgun (WGS) entry which is preliminary data.</text>
</comment>
<dbReference type="AlphaFoldDB" id="A0A5B0LXF5"/>
<proteinExistence type="predicted"/>